<dbReference type="EMBL" id="NPIC01000005">
    <property type="protein sequence ID" value="RDL36131.1"/>
    <property type="molecule type" value="Genomic_DNA"/>
</dbReference>
<dbReference type="SUPFAM" id="SSF51182">
    <property type="entry name" value="RmlC-like cupins"/>
    <property type="match status" value="1"/>
</dbReference>
<keyword evidence="3" id="KW-1185">Reference proteome</keyword>
<dbReference type="Proteomes" id="UP000254866">
    <property type="component" value="Unassembled WGS sequence"/>
</dbReference>
<feature type="domain" description="Cupin type-2" evidence="1">
    <location>
        <begin position="44"/>
        <end position="104"/>
    </location>
</feature>
<organism evidence="2 3">
    <name type="scientific">Venustampulla echinocandica</name>
    <dbReference type="NCBI Taxonomy" id="2656787"/>
    <lineage>
        <taxon>Eukaryota</taxon>
        <taxon>Fungi</taxon>
        <taxon>Dikarya</taxon>
        <taxon>Ascomycota</taxon>
        <taxon>Pezizomycotina</taxon>
        <taxon>Leotiomycetes</taxon>
        <taxon>Helotiales</taxon>
        <taxon>Pleuroascaceae</taxon>
        <taxon>Venustampulla</taxon>
    </lineage>
</organism>
<reference evidence="2 3" key="1">
    <citation type="journal article" date="2018" name="IMA Fungus">
        <title>IMA Genome-F 9: Draft genome sequence of Annulohypoxylon stygium, Aspergillus mulundensis, Berkeleyomyces basicola (syn. Thielaviopsis basicola), Ceratocystis smalleyi, two Cercospora beticola strains, Coleophoma cylindrospora, Fusarium fracticaudum, Phialophora cf. hyalina, and Morchella septimelata.</title>
        <authorList>
            <person name="Wingfield B.D."/>
            <person name="Bills G.F."/>
            <person name="Dong Y."/>
            <person name="Huang W."/>
            <person name="Nel W.J."/>
            <person name="Swalarsk-Parry B.S."/>
            <person name="Vaghefi N."/>
            <person name="Wilken P.M."/>
            <person name="An Z."/>
            <person name="de Beer Z.W."/>
            <person name="De Vos L."/>
            <person name="Chen L."/>
            <person name="Duong T.A."/>
            <person name="Gao Y."/>
            <person name="Hammerbacher A."/>
            <person name="Kikkert J.R."/>
            <person name="Li Y."/>
            <person name="Li H."/>
            <person name="Li K."/>
            <person name="Li Q."/>
            <person name="Liu X."/>
            <person name="Ma X."/>
            <person name="Naidoo K."/>
            <person name="Pethybridge S.J."/>
            <person name="Sun J."/>
            <person name="Steenkamp E.T."/>
            <person name="van der Nest M.A."/>
            <person name="van Wyk S."/>
            <person name="Wingfield M.J."/>
            <person name="Xiong C."/>
            <person name="Yue Q."/>
            <person name="Zhang X."/>
        </authorList>
    </citation>
    <scope>NUCLEOTIDE SEQUENCE [LARGE SCALE GENOMIC DNA]</scope>
    <source>
        <strain evidence="2 3">BP 5553</strain>
    </source>
</reference>
<dbReference type="PANTHER" id="PTHR38599">
    <property type="entry name" value="CUPIN DOMAIN PROTEIN (AFU_ORTHOLOGUE AFUA_3G13620)"/>
    <property type="match status" value="1"/>
</dbReference>
<dbReference type="Gene3D" id="2.60.120.10">
    <property type="entry name" value="Jelly Rolls"/>
    <property type="match status" value="1"/>
</dbReference>
<evidence type="ECO:0000313" key="2">
    <source>
        <dbReference type="EMBL" id="RDL36131.1"/>
    </source>
</evidence>
<name>A0A370TKT0_9HELO</name>
<accession>A0A370TKT0</accession>
<dbReference type="InterPro" id="IPR011051">
    <property type="entry name" value="RmlC_Cupin_sf"/>
</dbReference>
<dbReference type="AlphaFoldDB" id="A0A370TKT0"/>
<comment type="caution">
    <text evidence="2">The sequence shown here is derived from an EMBL/GenBank/DDBJ whole genome shotgun (WGS) entry which is preliminary data.</text>
</comment>
<dbReference type="GeneID" id="43599592"/>
<dbReference type="CDD" id="cd02234">
    <property type="entry name" value="cupin_BLR7677-like"/>
    <property type="match status" value="1"/>
</dbReference>
<dbReference type="RefSeq" id="XP_031868787.1">
    <property type="nucleotide sequence ID" value="XM_032015366.1"/>
</dbReference>
<dbReference type="InterPro" id="IPR013096">
    <property type="entry name" value="Cupin_2"/>
</dbReference>
<evidence type="ECO:0000259" key="1">
    <source>
        <dbReference type="Pfam" id="PF07883"/>
    </source>
</evidence>
<dbReference type="Pfam" id="PF07883">
    <property type="entry name" value="Cupin_2"/>
    <property type="match status" value="1"/>
</dbReference>
<dbReference type="OrthoDB" id="5793281at2759"/>
<dbReference type="STRING" id="2656787.A0A370TKT0"/>
<dbReference type="PANTHER" id="PTHR38599:SF1">
    <property type="entry name" value="CUPIN DOMAIN PROTEIN (AFU_ORTHOLOGUE AFUA_3G13620)"/>
    <property type="match status" value="1"/>
</dbReference>
<proteinExistence type="predicted"/>
<dbReference type="InterPro" id="IPR014710">
    <property type="entry name" value="RmlC-like_jellyroll"/>
</dbReference>
<sequence length="149" mass="16046">MAPSKPTLPSVEPTYDPSRPLATVQCLYNHLIPNVPGKSIVAYLITLPPNGSTPPHSHAGAFVSAHILSGYMLNAMNDDPMELLGPGDDFFEHPGCHHRISDNACATEPATFFASLVLDTKTVDELGVEGLTVIDDKYMEMIANAQKKS</sequence>
<evidence type="ECO:0000313" key="3">
    <source>
        <dbReference type="Proteomes" id="UP000254866"/>
    </source>
</evidence>
<protein>
    <recommendedName>
        <fullName evidence="1">Cupin type-2 domain-containing protein</fullName>
    </recommendedName>
</protein>
<gene>
    <name evidence="2" type="ORF">BP5553_06743</name>
</gene>